<dbReference type="GO" id="GO:0008270">
    <property type="term" value="F:zinc ion binding"/>
    <property type="evidence" value="ECO:0007669"/>
    <property type="project" value="UniProtKB-KW"/>
</dbReference>
<evidence type="ECO:0000313" key="4">
    <source>
        <dbReference type="Proteomes" id="UP000719412"/>
    </source>
</evidence>
<name>A0A8J6LG30_TENMO</name>
<protein>
    <recommendedName>
        <fullName evidence="2">SWIM-type domain-containing protein</fullName>
    </recommendedName>
</protein>
<gene>
    <name evidence="3" type="ORF">GEV33_002376</name>
</gene>
<dbReference type="InterPro" id="IPR019080">
    <property type="entry name" value="YqaJ_viral_recombinase"/>
</dbReference>
<keyword evidence="4" id="KW-1185">Reference proteome</keyword>
<dbReference type="PANTHER" id="PTHR46609">
    <property type="entry name" value="EXONUCLEASE, PHAGE-TYPE/RECB, C-TERMINAL DOMAIN-CONTAINING PROTEIN"/>
    <property type="match status" value="1"/>
</dbReference>
<comment type="caution">
    <text evidence="3">The sequence shown here is derived from an EMBL/GenBank/DDBJ whole genome shotgun (WGS) entry which is preliminary data.</text>
</comment>
<dbReference type="SUPFAM" id="SSF52980">
    <property type="entry name" value="Restriction endonuclease-like"/>
    <property type="match status" value="1"/>
</dbReference>
<sequence>MQVIITCGFQSIDTSCFRKKSLFKGKKLLESYHVSDVKEIIDHPCRRVIGTVLRETPGAHSAKKHNTYTPEVQLNPDRSISDRSCNCKAGKGYCKHAAAICVFVNVENTCSKTDQPMIWNRPPQAQLDKYHKGCRIEKLFSSEEGKRHDEIFTLKDIENMCDDHFSENSPFIEILKANIECVDSHVDRLMQKENQDKIKKDLLQKLYFFQMNSNKTMYHAYSASRVDNLVYKYAKMKCPEQYSNRYKEVEVDAEEWMEQRQLRITCSSKAHRIKTRLNNFETLAQRFVKEKTVRPTVAMKYGMNTEPVARAAFEKLQDCTVHEVGLIISPIQPYLACSPDGIIYNGENFELLEIKCPYSCENTNIVDWKNKASFVPYLIFDENDALQLKTSDPYYTQVQVSMYILGIDTCHFFVYSPKDQDLVVQVLQEVSAKVEDPVLLNLLAV</sequence>
<dbReference type="CDD" id="cd22343">
    <property type="entry name" value="PDDEXK_lambda_exonuclease-like"/>
    <property type="match status" value="1"/>
</dbReference>
<organism evidence="3 4">
    <name type="scientific">Tenebrio molitor</name>
    <name type="common">Yellow mealworm beetle</name>
    <dbReference type="NCBI Taxonomy" id="7067"/>
    <lineage>
        <taxon>Eukaryota</taxon>
        <taxon>Metazoa</taxon>
        <taxon>Ecdysozoa</taxon>
        <taxon>Arthropoda</taxon>
        <taxon>Hexapoda</taxon>
        <taxon>Insecta</taxon>
        <taxon>Pterygota</taxon>
        <taxon>Neoptera</taxon>
        <taxon>Endopterygota</taxon>
        <taxon>Coleoptera</taxon>
        <taxon>Polyphaga</taxon>
        <taxon>Cucujiformia</taxon>
        <taxon>Tenebrionidae</taxon>
        <taxon>Tenebrio</taxon>
    </lineage>
</organism>
<proteinExistence type="predicted"/>
<evidence type="ECO:0000313" key="3">
    <source>
        <dbReference type="EMBL" id="KAH0820415.1"/>
    </source>
</evidence>
<dbReference type="Gene3D" id="3.90.320.10">
    <property type="match status" value="1"/>
</dbReference>
<dbReference type="EMBL" id="JABDTM020011962">
    <property type="protein sequence ID" value="KAH0820415.1"/>
    <property type="molecule type" value="Genomic_DNA"/>
</dbReference>
<dbReference type="PANTHER" id="PTHR46609:SF8">
    <property type="entry name" value="YQAJ VIRAL RECOMBINASE DOMAIN-CONTAINING PROTEIN"/>
    <property type="match status" value="1"/>
</dbReference>
<reference evidence="3" key="2">
    <citation type="submission" date="2021-08" db="EMBL/GenBank/DDBJ databases">
        <authorList>
            <person name="Eriksson T."/>
        </authorList>
    </citation>
    <scope>NUCLEOTIDE SEQUENCE</scope>
    <source>
        <strain evidence="3">Stoneville</strain>
        <tissue evidence="3">Whole head</tissue>
    </source>
</reference>
<dbReference type="Pfam" id="PF04434">
    <property type="entry name" value="SWIM"/>
    <property type="match status" value="1"/>
</dbReference>
<dbReference type="AlphaFoldDB" id="A0A8J6LG30"/>
<dbReference type="InterPro" id="IPR011604">
    <property type="entry name" value="PDDEXK-like_dom_sf"/>
</dbReference>
<dbReference type="GO" id="GO:0006281">
    <property type="term" value="P:DNA repair"/>
    <property type="evidence" value="ECO:0007669"/>
    <property type="project" value="UniProtKB-ARBA"/>
</dbReference>
<evidence type="ECO:0000259" key="2">
    <source>
        <dbReference type="PROSITE" id="PS50966"/>
    </source>
</evidence>
<reference evidence="3" key="1">
    <citation type="journal article" date="2020" name="J Insects Food Feed">
        <title>The yellow mealworm (Tenebrio molitor) genome: a resource for the emerging insects as food and feed industry.</title>
        <authorList>
            <person name="Eriksson T."/>
            <person name="Andere A."/>
            <person name="Kelstrup H."/>
            <person name="Emery V."/>
            <person name="Picard C."/>
        </authorList>
    </citation>
    <scope>NUCLEOTIDE SEQUENCE</scope>
    <source>
        <strain evidence="3">Stoneville</strain>
        <tissue evidence="3">Whole head</tissue>
    </source>
</reference>
<dbReference type="InterPro" id="IPR011335">
    <property type="entry name" value="Restrct_endonuc-II-like"/>
</dbReference>
<dbReference type="Proteomes" id="UP000719412">
    <property type="component" value="Unassembled WGS sequence"/>
</dbReference>
<dbReference type="PROSITE" id="PS50966">
    <property type="entry name" value="ZF_SWIM"/>
    <property type="match status" value="1"/>
</dbReference>
<dbReference type="InterPro" id="IPR051703">
    <property type="entry name" value="NF-kappa-B_Signaling_Reg"/>
</dbReference>
<keyword evidence="1" id="KW-0863">Zinc-finger</keyword>
<keyword evidence="1" id="KW-0862">Zinc</keyword>
<accession>A0A8J6LG30</accession>
<dbReference type="InterPro" id="IPR007527">
    <property type="entry name" value="Znf_SWIM"/>
</dbReference>
<evidence type="ECO:0000256" key="1">
    <source>
        <dbReference type="PROSITE-ProRule" id="PRU00325"/>
    </source>
</evidence>
<dbReference type="Pfam" id="PF09588">
    <property type="entry name" value="YqaJ"/>
    <property type="match status" value="1"/>
</dbReference>
<feature type="domain" description="SWIM-type" evidence="2">
    <location>
        <begin position="70"/>
        <end position="105"/>
    </location>
</feature>
<keyword evidence="1" id="KW-0479">Metal-binding</keyword>